<accession>A0A8J2UP14</accession>
<dbReference type="RefSeq" id="WP_188395961.1">
    <property type="nucleotide sequence ID" value="NZ_BMCG01000003.1"/>
</dbReference>
<sequence>MFGSVFILLALAVSYLCAPLLPVTAGWENGWIENLQALLLFAGGVWAFWFAARLPSPREKAFWHAIAPLWLILGFRELSWGAVFHAPVSFSHETGPMFSSSMQLWYKPAVTPVLALVLLVCVWIFVRGGHLRTLGALWRQHSIPLREMALVVICMFVSAAAEGHMGLSLNLSEGTSQVFEELAELCAYSALLLAQARVMRGFRQGGFSPVIGS</sequence>
<name>A0A8J2UP14_9BURK</name>
<keyword evidence="1" id="KW-0812">Transmembrane</keyword>
<keyword evidence="1" id="KW-0472">Membrane</keyword>
<protein>
    <submittedName>
        <fullName evidence="2">Uncharacterized protein</fullName>
    </submittedName>
</protein>
<evidence type="ECO:0000256" key="1">
    <source>
        <dbReference type="SAM" id="Phobius"/>
    </source>
</evidence>
<gene>
    <name evidence="2" type="ORF">GCM10007205_18890</name>
</gene>
<organism evidence="2 3">
    <name type="scientific">Oxalicibacterium flavum</name>
    <dbReference type="NCBI Taxonomy" id="179467"/>
    <lineage>
        <taxon>Bacteria</taxon>
        <taxon>Pseudomonadati</taxon>
        <taxon>Pseudomonadota</taxon>
        <taxon>Betaproteobacteria</taxon>
        <taxon>Burkholderiales</taxon>
        <taxon>Oxalobacteraceae</taxon>
        <taxon>Oxalicibacterium</taxon>
    </lineage>
</organism>
<feature type="transmembrane region" description="Helical" evidence="1">
    <location>
        <begin position="61"/>
        <end position="84"/>
    </location>
</feature>
<reference evidence="2" key="2">
    <citation type="submission" date="2020-09" db="EMBL/GenBank/DDBJ databases">
        <authorList>
            <person name="Sun Q."/>
            <person name="Sedlacek I."/>
        </authorList>
    </citation>
    <scope>NUCLEOTIDE SEQUENCE</scope>
    <source>
        <strain evidence="2">CCM 7086</strain>
    </source>
</reference>
<feature type="transmembrane region" description="Helical" evidence="1">
    <location>
        <begin position="35"/>
        <end position="54"/>
    </location>
</feature>
<evidence type="ECO:0000313" key="3">
    <source>
        <dbReference type="Proteomes" id="UP000620266"/>
    </source>
</evidence>
<keyword evidence="1" id="KW-1133">Transmembrane helix</keyword>
<proteinExistence type="predicted"/>
<dbReference type="Proteomes" id="UP000620266">
    <property type="component" value="Unassembled WGS sequence"/>
</dbReference>
<dbReference type="EMBL" id="BMCG01000003">
    <property type="protein sequence ID" value="GGC10013.1"/>
    <property type="molecule type" value="Genomic_DNA"/>
</dbReference>
<evidence type="ECO:0000313" key="2">
    <source>
        <dbReference type="EMBL" id="GGC10013.1"/>
    </source>
</evidence>
<dbReference type="AlphaFoldDB" id="A0A8J2UP14"/>
<comment type="caution">
    <text evidence="2">The sequence shown here is derived from an EMBL/GenBank/DDBJ whole genome shotgun (WGS) entry which is preliminary data.</text>
</comment>
<reference evidence="2" key="1">
    <citation type="journal article" date="2014" name="Int. J. Syst. Evol. Microbiol.">
        <title>Complete genome sequence of Corynebacterium casei LMG S-19264T (=DSM 44701T), isolated from a smear-ripened cheese.</title>
        <authorList>
            <consortium name="US DOE Joint Genome Institute (JGI-PGF)"/>
            <person name="Walter F."/>
            <person name="Albersmeier A."/>
            <person name="Kalinowski J."/>
            <person name="Ruckert C."/>
        </authorList>
    </citation>
    <scope>NUCLEOTIDE SEQUENCE</scope>
    <source>
        <strain evidence="2">CCM 7086</strain>
    </source>
</reference>
<feature type="transmembrane region" description="Helical" evidence="1">
    <location>
        <begin position="104"/>
        <end position="126"/>
    </location>
</feature>
<keyword evidence="3" id="KW-1185">Reference proteome</keyword>